<feature type="transmembrane region" description="Helical" evidence="1">
    <location>
        <begin position="57"/>
        <end position="76"/>
    </location>
</feature>
<keyword evidence="1" id="KW-0812">Transmembrane</keyword>
<dbReference type="AlphaFoldDB" id="A0A3N4L1N4"/>
<dbReference type="InParanoid" id="A0A3N4L1N4"/>
<dbReference type="EMBL" id="ML119107">
    <property type="protein sequence ID" value="RPB16724.1"/>
    <property type="molecule type" value="Genomic_DNA"/>
</dbReference>
<keyword evidence="3" id="KW-1185">Reference proteome</keyword>
<evidence type="ECO:0000313" key="2">
    <source>
        <dbReference type="EMBL" id="RPB16724.1"/>
    </source>
</evidence>
<keyword evidence="1" id="KW-1133">Transmembrane helix</keyword>
<protein>
    <submittedName>
        <fullName evidence="2">Uncharacterized protein</fullName>
    </submittedName>
</protein>
<proteinExistence type="predicted"/>
<feature type="transmembrane region" description="Helical" evidence="1">
    <location>
        <begin position="21"/>
        <end position="37"/>
    </location>
</feature>
<reference evidence="2 3" key="1">
    <citation type="journal article" date="2018" name="Nat. Ecol. Evol.">
        <title>Pezizomycetes genomes reveal the molecular basis of ectomycorrhizal truffle lifestyle.</title>
        <authorList>
            <person name="Murat C."/>
            <person name="Payen T."/>
            <person name="Noel B."/>
            <person name="Kuo A."/>
            <person name="Morin E."/>
            <person name="Chen J."/>
            <person name="Kohler A."/>
            <person name="Krizsan K."/>
            <person name="Balestrini R."/>
            <person name="Da Silva C."/>
            <person name="Montanini B."/>
            <person name="Hainaut M."/>
            <person name="Levati E."/>
            <person name="Barry K.W."/>
            <person name="Belfiori B."/>
            <person name="Cichocki N."/>
            <person name="Clum A."/>
            <person name="Dockter R.B."/>
            <person name="Fauchery L."/>
            <person name="Guy J."/>
            <person name="Iotti M."/>
            <person name="Le Tacon F."/>
            <person name="Lindquist E.A."/>
            <person name="Lipzen A."/>
            <person name="Malagnac F."/>
            <person name="Mello A."/>
            <person name="Molinier V."/>
            <person name="Miyauchi S."/>
            <person name="Poulain J."/>
            <person name="Riccioni C."/>
            <person name="Rubini A."/>
            <person name="Sitrit Y."/>
            <person name="Splivallo R."/>
            <person name="Traeger S."/>
            <person name="Wang M."/>
            <person name="Zifcakova L."/>
            <person name="Wipf D."/>
            <person name="Zambonelli A."/>
            <person name="Paolocci F."/>
            <person name="Nowrousian M."/>
            <person name="Ottonello S."/>
            <person name="Baldrian P."/>
            <person name="Spatafora J.W."/>
            <person name="Henrissat B."/>
            <person name="Nagy L.G."/>
            <person name="Aury J.M."/>
            <person name="Wincker P."/>
            <person name="Grigoriev I.V."/>
            <person name="Bonfante P."/>
            <person name="Martin F.M."/>
        </authorList>
    </citation>
    <scope>NUCLEOTIDE SEQUENCE [LARGE SCALE GENOMIC DNA]</scope>
    <source>
        <strain evidence="2 3">CCBAS932</strain>
    </source>
</reference>
<evidence type="ECO:0000313" key="3">
    <source>
        <dbReference type="Proteomes" id="UP000277580"/>
    </source>
</evidence>
<evidence type="ECO:0000256" key="1">
    <source>
        <dbReference type="SAM" id="Phobius"/>
    </source>
</evidence>
<organism evidence="2 3">
    <name type="scientific">Morchella conica CCBAS932</name>
    <dbReference type="NCBI Taxonomy" id="1392247"/>
    <lineage>
        <taxon>Eukaryota</taxon>
        <taxon>Fungi</taxon>
        <taxon>Dikarya</taxon>
        <taxon>Ascomycota</taxon>
        <taxon>Pezizomycotina</taxon>
        <taxon>Pezizomycetes</taxon>
        <taxon>Pezizales</taxon>
        <taxon>Morchellaceae</taxon>
        <taxon>Morchella</taxon>
    </lineage>
</organism>
<accession>A0A3N4L1N4</accession>
<sequence>MGTGGKQIRSRQVRDRSSDDGGFRFLCIFGLVSLGRSGRSFMMQYRSIYRYNSPTSILAISFVFLWAVLTCNFLFFPNTEYWSYNFETAITEDYPAAEPFPPGLCTTDRHPGHPAKPGTFLMEASVLSRVLYPLYLIAWRGRYLGKMLKPKGSMTFKHVIFINYGFCGGKRLVPAVV</sequence>
<keyword evidence="1" id="KW-0472">Membrane</keyword>
<name>A0A3N4L1N4_9PEZI</name>
<dbReference type="Proteomes" id="UP000277580">
    <property type="component" value="Unassembled WGS sequence"/>
</dbReference>
<gene>
    <name evidence="2" type="ORF">P167DRAFT_190443</name>
</gene>